<feature type="non-terminal residue" evidence="3">
    <location>
        <position position="76"/>
    </location>
</feature>
<name>A0A813AWD7_9DINO</name>
<sequence>VSYATCISALELSHQWPLAVRLLQRMRDHQIRPSLVAYNATMSACESSSQWERILSLFQTLRDDGLEPTPVTGDVL</sequence>
<dbReference type="PROSITE" id="PS51375">
    <property type="entry name" value="PPR"/>
    <property type="match status" value="1"/>
</dbReference>
<dbReference type="PANTHER" id="PTHR47447">
    <property type="entry name" value="OS03G0856100 PROTEIN"/>
    <property type="match status" value="1"/>
</dbReference>
<keyword evidence="4" id="KW-1185">Reference proteome</keyword>
<dbReference type="Pfam" id="PF13812">
    <property type="entry name" value="PPR_3"/>
    <property type="match status" value="1"/>
</dbReference>
<evidence type="ECO:0000256" key="2">
    <source>
        <dbReference type="PROSITE-ProRule" id="PRU00708"/>
    </source>
</evidence>
<dbReference type="Proteomes" id="UP000601435">
    <property type="component" value="Unassembled WGS sequence"/>
</dbReference>
<evidence type="ECO:0000313" key="4">
    <source>
        <dbReference type="Proteomes" id="UP000601435"/>
    </source>
</evidence>
<evidence type="ECO:0000313" key="3">
    <source>
        <dbReference type="EMBL" id="CAE7878204.1"/>
    </source>
</evidence>
<evidence type="ECO:0000256" key="1">
    <source>
        <dbReference type="ARBA" id="ARBA00022737"/>
    </source>
</evidence>
<dbReference type="EMBL" id="CAJNJA010063042">
    <property type="protein sequence ID" value="CAE7878204.1"/>
    <property type="molecule type" value="Genomic_DNA"/>
</dbReference>
<feature type="repeat" description="PPR" evidence="2">
    <location>
        <begin position="34"/>
        <end position="68"/>
    </location>
</feature>
<dbReference type="Gene3D" id="1.25.40.10">
    <property type="entry name" value="Tetratricopeptide repeat domain"/>
    <property type="match status" value="1"/>
</dbReference>
<reference evidence="3" key="1">
    <citation type="submission" date="2021-02" db="EMBL/GenBank/DDBJ databases">
        <authorList>
            <person name="Dougan E. K."/>
            <person name="Rhodes N."/>
            <person name="Thang M."/>
            <person name="Chan C."/>
        </authorList>
    </citation>
    <scope>NUCLEOTIDE SEQUENCE</scope>
</reference>
<dbReference type="InterPro" id="IPR011990">
    <property type="entry name" value="TPR-like_helical_dom_sf"/>
</dbReference>
<gene>
    <name evidence="3" type="primary">PTAC2</name>
    <name evidence="3" type="ORF">SNEC2469_LOCUS28726</name>
</gene>
<keyword evidence="1" id="KW-0677">Repeat</keyword>
<dbReference type="InterPro" id="IPR002885">
    <property type="entry name" value="PPR_rpt"/>
</dbReference>
<organism evidence="3 4">
    <name type="scientific">Symbiodinium necroappetens</name>
    <dbReference type="NCBI Taxonomy" id="1628268"/>
    <lineage>
        <taxon>Eukaryota</taxon>
        <taxon>Sar</taxon>
        <taxon>Alveolata</taxon>
        <taxon>Dinophyceae</taxon>
        <taxon>Suessiales</taxon>
        <taxon>Symbiodiniaceae</taxon>
        <taxon>Symbiodinium</taxon>
    </lineage>
</organism>
<dbReference type="PANTHER" id="PTHR47447:SF23">
    <property type="entry name" value="PENTACOTRIPEPTIDE-REPEAT REGION OF PRORP DOMAIN-CONTAINING PROTEIN"/>
    <property type="match status" value="1"/>
</dbReference>
<feature type="non-terminal residue" evidence="3">
    <location>
        <position position="1"/>
    </location>
</feature>
<proteinExistence type="predicted"/>
<accession>A0A813AWD7</accession>
<dbReference type="AlphaFoldDB" id="A0A813AWD7"/>
<protein>
    <submittedName>
        <fullName evidence="3">PTAC2 protein</fullName>
    </submittedName>
</protein>
<dbReference type="OrthoDB" id="272846at2759"/>
<comment type="caution">
    <text evidence="3">The sequence shown here is derived from an EMBL/GenBank/DDBJ whole genome shotgun (WGS) entry which is preliminary data.</text>
</comment>